<protein>
    <submittedName>
        <fullName evidence="3">Pyridoxamine 5'-phosphate oxidase</fullName>
        <ecNumber evidence="3">1.4.3.5</ecNumber>
    </submittedName>
</protein>
<sequence>MAEAYVAGTRTDGPLGWDHVEERLEGSRNYWIVTARPDGRPHAAPVWGVWVEGTLYFGTSRSSVKGRNLARGPELVVHLESGDDVVILEGVVEEVRDRASFDAIDAAYRAKYGMGVDQAGDDGTGEDGAVWYVVRPETAHAWLESDFLETATRWRFPVG</sequence>
<name>A0A6J4RWS5_9ACTN</name>
<evidence type="ECO:0000256" key="1">
    <source>
        <dbReference type="ARBA" id="ARBA00023002"/>
    </source>
</evidence>
<dbReference type="EC" id="1.4.3.5" evidence="3"/>
<dbReference type="Gene3D" id="2.30.110.10">
    <property type="entry name" value="Electron Transport, Fmn-binding Protein, Chain A"/>
    <property type="match status" value="1"/>
</dbReference>
<keyword evidence="1 3" id="KW-0560">Oxidoreductase</keyword>
<evidence type="ECO:0000313" key="3">
    <source>
        <dbReference type="EMBL" id="CAA9483684.1"/>
    </source>
</evidence>
<dbReference type="GO" id="GO:0005829">
    <property type="term" value="C:cytosol"/>
    <property type="evidence" value="ECO:0007669"/>
    <property type="project" value="TreeGrafter"/>
</dbReference>
<dbReference type="PANTHER" id="PTHR35176">
    <property type="entry name" value="HEME OXYGENASE HI_0854-RELATED"/>
    <property type="match status" value="1"/>
</dbReference>
<dbReference type="PANTHER" id="PTHR35176:SF4">
    <property type="entry name" value="PYRIDOXAMINE 5'-PHOSPHATE OXIDASE-RELATED FMN-BINDING"/>
    <property type="match status" value="1"/>
</dbReference>
<proteinExistence type="predicted"/>
<dbReference type="InterPro" id="IPR011576">
    <property type="entry name" value="Pyridox_Oxase_N"/>
</dbReference>
<dbReference type="InterPro" id="IPR012349">
    <property type="entry name" value="Split_barrel_FMN-bd"/>
</dbReference>
<evidence type="ECO:0000259" key="2">
    <source>
        <dbReference type="Pfam" id="PF01243"/>
    </source>
</evidence>
<dbReference type="GO" id="GO:0016627">
    <property type="term" value="F:oxidoreductase activity, acting on the CH-CH group of donors"/>
    <property type="evidence" value="ECO:0007669"/>
    <property type="project" value="TreeGrafter"/>
</dbReference>
<reference evidence="3" key="1">
    <citation type="submission" date="2020-02" db="EMBL/GenBank/DDBJ databases">
        <authorList>
            <person name="Meier V. D."/>
        </authorList>
    </citation>
    <scope>NUCLEOTIDE SEQUENCE</scope>
    <source>
        <strain evidence="3">AVDCRST_MAG05</strain>
    </source>
</reference>
<dbReference type="SUPFAM" id="SSF50475">
    <property type="entry name" value="FMN-binding split barrel"/>
    <property type="match status" value="1"/>
</dbReference>
<feature type="domain" description="Pyridoxamine 5'-phosphate oxidase N-terminal" evidence="2">
    <location>
        <begin position="18"/>
        <end position="142"/>
    </location>
</feature>
<dbReference type="AlphaFoldDB" id="A0A6J4RWS5"/>
<gene>
    <name evidence="3" type="ORF">AVDCRST_MAG05-1446</name>
</gene>
<dbReference type="GO" id="GO:0070967">
    <property type="term" value="F:coenzyme F420 binding"/>
    <property type="evidence" value="ECO:0007669"/>
    <property type="project" value="TreeGrafter"/>
</dbReference>
<accession>A0A6J4RWS5</accession>
<dbReference type="Pfam" id="PF01243">
    <property type="entry name" value="PNPOx_N"/>
    <property type="match status" value="1"/>
</dbReference>
<dbReference type="InterPro" id="IPR052019">
    <property type="entry name" value="F420H2_bilvrd_red/Heme_oxyg"/>
</dbReference>
<organism evidence="3">
    <name type="scientific">uncultured Rubrobacteraceae bacterium</name>
    <dbReference type="NCBI Taxonomy" id="349277"/>
    <lineage>
        <taxon>Bacteria</taxon>
        <taxon>Bacillati</taxon>
        <taxon>Actinomycetota</taxon>
        <taxon>Rubrobacteria</taxon>
        <taxon>Rubrobacterales</taxon>
        <taxon>Rubrobacteraceae</taxon>
        <taxon>environmental samples</taxon>
    </lineage>
</organism>
<dbReference type="EMBL" id="CADCVM010000163">
    <property type="protein sequence ID" value="CAA9483684.1"/>
    <property type="molecule type" value="Genomic_DNA"/>
</dbReference>
<dbReference type="GO" id="GO:0004733">
    <property type="term" value="F:pyridoxamine phosphate oxidase activity"/>
    <property type="evidence" value="ECO:0007669"/>
    <property type="project" value="UniProtKB-EC"/>
</dbReference>